<dbReference type="OrthoDB" id="1956916at2"/>
<evidence type="ECO:0000313" key="14">
    <source>
        <dbReference type="Proteomes" id="UP000409147"/>
    </source>
</evidence>
<protein>
    <recommendedName>
        <fullName evidence="15">Lipoprotein</fullName>
    </recommendedName>
</protein>
<dbReference type="Proteomes" id="UP000283928">
    <property type="component" value="Unassembled WGS sequence"/>
</dbReference>
<reference evidence="3 9" key="1">
    <citation type="submission" date="2015-09" db="EMBL/GenBank/DDBJ databases">
        <authorList>
            <consortium name="Pathogen Informatics"/>
        </authorList>
    </citation>
    <scope>NUCLEOTIDE SEQUENCE [LARGE SCALE GENOMIC DNA]</scope>
    <source>
        <strain evidence="3 9">2789STDY5834921</strain>
    </source>
</reference>
<evidence type="ECO:0000256" key="1">
    <source>
        <dbReference type="SAM" id="MobiDB-lite"/>
    </source>
</evidence>
<accession>A0A174RJY0</accession>
<reference evidence="10 11" key="2">
    <citation type="submission" date="2018-08" db="EMBL/GenBank/DDBJ databases">
        <title>A genome reference for cultivated species of the human gut microbiota.</title>
        <authorList>
            <person name="Zou Y."/>
            <person name="Xue W."/>
            <person name="Luo G."/>
        </authorList>
    </citation>
    <scope>NUCLEOTIDE SEQUENCE [LARGE SCALE GENOMIC DNA]</scope>
    <source>
        <strain evidence="4 13">AF25-21</strain>
        <strain evidence="7 12">AF39-4</strain>
        <strain evidence="6 11">AM27-32LB</strain>
        <strain evidence="5 10">AM37-4AC</strain>
    </source>
</reference>
<feature type="signal peptide" evidence="2">
    <location>
        <begin position="1"/>
        <end position="21"/>
    </location>
</feature>
<evidence type="ECO:0000313" key="10">
    <source>
        <dbReference type="Proteomes" id="UP000265808"/>
    </source>
</evidence>
<sequence>MKKKICIVLCLGCIGTVSVVGCSNKNFDSKVTGDNQTTTENVSDILNDQEKKEGGYENESSSNADDKENSADDSEVLANADLRGAVLEFSDTGCNISIGTQTDDAEMVPAPGAVVEEMNQVKIVYGENTYFQISHSTMTGITLEDCRKEEVKKQSMLYLYGDYQEDGTFLAKRVIIDRFEKEGEWE</sequence>
<feature type="chain" id="PRO_5042333354" description="Lipoprotein" evidence="2">
    <location>
        <begin position="22"/>
        <end position="186"/>
    </location>
</feature>
<gene>
    <name evidence="7" type="ORF">DW040_08285</name>
    <name evidence="6" type="ORF">DW723_15585</name>
    <name evidence="5" type="ORF">DW859_06655</name>
    <name evidence="4" type="ORF">DWY46_17915</name>
    <name evidence="3" type="ORF">ERS852533_02721</name>
    <name evidence="8" type="ORF">ROSSTS7063_00713</name>
</gene>
<evidence type="ECO:0000313" key="6">
    <source>
        <dbReference type="EMBL" id="RHE70115.1"/>
    </source>
</evidence>
<evidence type="ECO:0000313" key="3">
    <source>
        <dbReference type="EMBL" id="CUP83658.1"/>
    </source>
</evidence>
<dbReference type="RefSeq" id="WP_055056590.1">
    <property type="nucleotide sequence ID" value="NZ_CABHNB010000011.1"/>
</dbReference>
<dbReference type="EMBL" id="QSKO01000033">
    <property type="protein sequence ID" value="RHE70115.1"/>
    <property type="molecule type" value="Genomic_DNA"/>
</dbReference>
<dbReference type="PROSITE" id="PS51257">
    <property type="entry name" value="PROKAR_LIPOPROTEIN"/>
    <property type="match status" value="1"/>
</dbReference>
<dbReference type="Proteomes" id="UP000284267">
    <property type="component" value="Unassembled WGS sequence"/>
</dbReference>
<evidence type="ECO:0000313" key="7">
    <source>
        <dbReference type="EMBL" id="RHK95805.1"/>
    </source>
</evidence>
<organism evidence="3 9">
    <name type="scientific">Blautia obeum</name>
    <dbReference type="NCBI Taxonomy" id="40520"/>
    <lineage>
        <taxon>Bacteria</taxon>
        <taxon>Bacillati</taxon>
        <taxon>Bacillota</taxon>
        <taxon>Clostridia</taxon>
        <taxon>Lachnospirales</taxon>
        <taxon>Lachnospiraceae</taxon>
        <taxon>Blautia</taxon>
    </lineage>
</organism>
<dbReference type="EMBL" id="CABHNB010000011">
    <property type="protein sequence ID" value="VUW95691.1"/>
    <property type="molecule type" value="Genomic_DNA"/>
</dbReference>
<evidence type="ECO:0000313" key="8">
    <source>
        <dbReference type="EMBL" id="VUW95691.1"/>
    </source>
</evidence>
<keyword evidence="14" id="KW-1185">Reference proteome</keyword>
<name>A0A174RJY0_9FIRM</name>
<evidence type="ECO:0000313" key="12">
    <source>
        <dbReference type="Proteomes" id="UP000284267"/>
    </source>
</evidence>
<evidence type="ECO:0000313" key="9">
    <source>
        <dbReference type="Proteomes" id="UP000095413"/>
    </source>
</evidence>
<dbReference type="EMBL" id="QSHL01000003">
    <property type="protein sequence ID" value="RHC08547.1"/>
    <property type="molecule type" value="Genomic_DNA"/>
</dbReference>
<dbReference type="EMBL" id="CZBA01000018">
    <property type="protein sequence ID" value="CUP83658.1"/>
    <property type="molecule type" value="Genomic_DNA"/>
</dbReference>
<evidence type="ECO:0000313" key="13">
    <source>
        <dbReference type="Proteomes" id="UP000285839"/>
    </source>
</evidence>
<evidence type="ECO:0008006" key="15">
    <source>
        <dbReference type="Google" id="ProtNLM"/>
    </source>
</evidence>
<reference evidence="8 14" key="3">
    <citation type="submission" date="2019-07" db="EMBL/GenBank/DDBJ databases">
        <authorList>
            <person name="Hibberd C M."/>
            <person name="Gehrig L. J."/>
            <person name="Chang H.-W."/>
            <person name="Venkatesh S."/>
        </authorList>
    </citation>
    <scope>NUCLEOTIDE SEQUENCE [LARGE SCALE GENOMIC DNA]</scope>
    <source>
        <strain evidence="8">Ruminococcus_obeum_SSTS_Bg7063</strain>
    </source>
</reference>
<dbReference type="EMBL" id="QROE01000003">
    <property type="protein sequence ID" value="RHK95805.1"/>
    <property type="molecule type" value="Genomic_DNA"/>
</dbReference>
<evidence type="ECO:0000256" key="2">
    <source>
        <dbReference type="SAM" id="SignalP"/>
    </source>
</evidence>
<dbReference type="Proteomes" id="UP000409147">
    <property type="component" value="Unassembled WGS sequence"/>
</dbReference>
<evidence type="ECO:0000313" key="4">
    <source>
        <dbReference type="EMBL" id="RGR44848.1"/>
    </source>
</evidence>
<proteinExistence type="predicted"/>
<dbReference type="EMBL" id="QRUH01000024">
    <property type="protein sequence ID" value="RGR44848.1"/>
    <property type="molecule type" value="Genomic_DNA"/>
</dbReference>
<dbReference type="Proteomes" id="UP000265808">
    <property type="component" value="Unassembled WGS sequence"/>
</dbReference>
<dbReference type="Proteomes" id="UP000095413">
    <property type="component" value="Unassembled WGS sequence"/>
</dbReference>
<feature type="compositionally biased region" description="Polar residues" evidence="1">
    <location>
        <begin position="32"/>
        <end position="46"/>
    </location>
</feature>
<evidence type="ECO:0000313" key="5">
    <source>
        <dbReference type="EMBL" id="RHC08547.1"/>
    </source>
</evidence>
<evidence type="ECO:0000313" key="11">
    <source>
        <dbReference type="Proteomes" id="UP000283928"/>
    </source>
</evidence>
<dbReference type="Proteomes" id="UP000285839">
    <property type="component" value="Unassembled WGS sequence"/>
</dbReference>
<keyword evidence="2" id="KW-0732">Signal</keyword>
<dbReference type="AlphaFoldDB" id="A0A174RJY0"/>
<feature type="region of interest" description="Disordered" evidence="1">
    <location>
        <begin position="30"/>
        <end position="73"/>
    </location>
</feature>